<dbReference type="Proteomes" id="UP001180489">
    <property type="component" value="Unassembled WGS sequence"/>
</dbReference>
<dbReference type="EMBL" id="JAVRFF010000030">
    <property type="protein sequence ID" value="MDT0475402.1"/>
    <property type="molecule type" value="Genomic_DNA"/>
</dbReference>
<comment type="caution">
    <text evidence="2">The sequence shown here is derived from an EMBL/GenBank/DDBJ whole genome shotgun (WGS) entry which is preliminary data.</text>
</comment>
<protein>
    <submittedName>
        <fullName evidence="2">Uncharacterized protein</fullName>
    </submittedName>
</protein>
<dbReference type="RefSeq" id="WP_311636444.1">
    <property type="nucleotide sequence ID" value="NZ_JAVRFF010000030.1"/>
</dbReference>
<reference evidence="2" key="1">
    <citation type="submission" date="2024-05" db="EMBL/GenBank/DDBJ databases">
        <title>30 novel species of actinomycetes from the DSMZ collection.</title>
        <authorList>
            <person name="Nouioui I."/>
        </authorList>
    </citation>
    <scope>NUCLEOTIDE SEQUENCE</scope>
    <source>
        <strain evidence="2">DSM 41014</strain>
    </source>
</reference>
<proteinExistence type="predicted"/>
<evidence type="ECO:0000313" key="2">
    <source>
        <dbReference type="EMBL" id="MDT0475402.1"/>
    </source>
</evidence>
<evidence type="ECO:0000313" key="3">
    <source>
        <dbReference type="Proteomes" id="UP001180489"/>
    </source>
</evidence>
<sequence length="704" mass="77609">MGEGSAGSGQGVFSGIDPDAFKGTADSVQRDQEKLRERASYYKSQLAYYGIGSAELGDILRVADWAAGEIPLLKRRHHLAIGLENDPYPGFSGMVRIDESRVGKGAQARADGKKLGEEFKQKIDDGEPVPPELFESLRVNGSDADYLKAFYGTLGPKRLLWLSNEMGDRFNEQYKRNPDLREIDREVLAETFAVYSRVAFEGKTAKEKQRLWNKWFDSSATVDYEGFRPDRLTPLLKGGSFDKDFLVALGDRVFEKDTKTDETRFLGNGGLGEGEWGKDSYQQLFAAIAKDPQASGEWFDHNSESALTFLYPTGPWKVDEPRDRGKAYFDLLNAATVELRQTNPSLAEKNTAQILFDNYQKRKGSDTKGIHPITGTQALYASIITAYWKDLEYGVTSPVNSSLWGSEILAKGEEKYKGVTKWNAQDYVDGQDPGRDGLEVNEKLWRAMMEESARDPAAAGTVSALFQVYNTKMVDLSHATRESKENATAFNSMKRGMMQQFYVTTFKTASIEAEGDIDTWVDQTNAFRESVIDTAATVAAGAAGGAGLAGAKGAAIGVAHGMGSEIATGWIKDLAKADANDAPKGLKERFEGVKEATVDFSWQADYQENASSAWKYHRVEKVTLVTKGEDGKLTTKEYTGDPSQYAKGAGNFLDKGGKIVKYSEMTSAQRTAYSAWLEDPAVVAAVWPEFSVARNARDYPGQDE</sequence>
<keyword evidence="3" id="KW-1185">Reference proteome</keyword>
<evidence type="ECO:0000256" key="1">
    <source>
        <dbReference type="SAM" id="MobiDB-lite"/>
    </source>
</evidence>
<gene>
    <name evidence="2" type="ORF">RM863_25065</name>
</gene>
<feature type="region of interest" description="Disordered" evidence="1">
    <location>
        <begin position="1"/>
        <end position="27"/>
    </location>
</feature>
<name>A0ABU2UQ47_9ACTN</name>
<accession>A0ABU2UQ47</accession>
<feature type="compositionally biased region" description="Gly residues" evidence="1">
    <location>
        <begin position="1"/>
        <end position="12"/>
    </location>
</feature>
<organism evidence="2 3">
    <name type="scientific">Streptomyces hintoniae</name>
    <dbReference type="NCBI Taxonomy" id="3075521"/>
    <lineage>
        <taxon>Bacteria</taxon>
        <taxon>Bacillati</taxon>
        <taxon>Actinomycetota</taxon>
        <taxon>Actinomycetes</taxon>
        <taxon>Kitasatosporales</taxon>
        <taxon>Streptomycetaceae</taxon>
        <taxon>Streptomyces</taxon>
    </lineage>
</organism>